<comment type="caution">
    <text evidence="1">The sequence shown here is derived from an EMBL/GenBank/DDBJ whole genome shotgun (WGS) entry which is preliminary data.</text>
</comment>
<dbReference type="InterPro" id="IPR002591">
    <property type="entry name" value="Phosphodiest/P_Trfase"/>
</dbReference>
<evidence type="ECO:0000313" key="1">
    <source>
        <dbReference type="EMBL" id="ORY80089.1"/>
    </source>
</evidence>
<protein>
    <submittedName>
        <fullName evidence="1">Phosphodiesterase I</fullName>
    </submittedName>
</protein>
<accession>A0A1Y2F895</accession>
<reference evidence="1 2" key="1">
    <citation type="submission" date="2016-08" db="EMBL/GenBank/DDBJ databases">
        <title>A Parts List for Fungal Cellulosomes Revealed by Comparative Genomics.</title>
        <authorList>
            <consortium name="DOE Joint Genome Institute"/>
            <person name="Haitjema C.H."/>
            <person name="Gilmore S.P."/>
            <person name="Henske J.K."/>
            <person name="Solomon K.V."/>
            <person name="De Groot R."/>
            <person name="Kuo A."/>
            <person name="Mondo S.J."/>
            <person name="Salamov A.A."/>
            <person name="Labutti K."/>
            <person name="Zhao Z."/>
            <person name="Chiniquy J."/>
            <person name="Barry K."/>
            <person name="Brewer H.M."/>
            <person name="Purvine S.O."/>
            <person name="Wright A.T."/>
            <person name="Boxma B."/>
            <person name="Van Alen T."/>
            <person name="Hackstein J.H."/>
            <person name="Baker S.E."/>
            <person name="Grigoriev I.V."/>
            <person name="O'Malley M.A."/>
        </authorList>
    </citation>
    <scope>NUCLEOTIDE SEQUENCE [LARGE SCALE GENOMIC DNA]</scope>
    <source>
        <strain evidence="1 2">G1</strain>
    </source>
</reference>
<dbReference type="PANTHER" id="PTHR10151:SF120">
    <property type="entry name" value="BIS(5'-ADENOSYL)-TRIPHOSPHATASE"/>
    <property type="match status" value="1"/>
</dbReference>
<dbReference type="PANTHER" id="PTHR10151">
    <property type="entry name" value="ECTONUCLEOTIDE PYROPHOSPHATASE/PHOSPHODIESTERASE"/>
    <property type="match status" value="1"/>
</dbReference>
<organism evidence="1 2">
    <name type="scientific">Neocallimastix californiae</name>
    <dbReference type="NCBI Taxonomy" id="1754190"/>
    <lineage>
        <taxon>Eukaryota</taxon>
        <taxon>Fungi</taxon>
        <taxon>Fungi incertae sedis</taxon>
        <taxon>Chytridiomycota</taxon>
        <taxon>Chytridiomycota incertae sedis</taxon>
        <taxon>Neocallimastigomycetes</taxon>
        <taxon>Neocallimastigales</taxon>
        <taxon>Neocallimastigaceae</taxon>
        <taxon>Neocallimastix</taxon>
    </lineage>
</organism>
<evidence type="ECO:0000313" key="2">
    <source>
        <dbReference type="Proteomes" id="UP000193920"/>
    </source>
</evidence>
<dbReference type="OrthoDB" id="415411at2759"/>
<proteinExistence type="predicted"/>
<dbReference type="InterPro" id="IPR017850">
    <property type="entry name" value="Alkaline_phosphatase_core_sf"/>
</dbReference>
<gene>
    <name evidence="1" type="ORF">LY90DRAFT_376162</name>
</gene>
<dbReference type="GO" id="GO:0047429">
    <property type="term" value="F:nucleoside triphosphate diphosphatase activity"/>
    <property type="evidence" value="ECO:0007669"/>
    <property type="project" value="TreeGrafter"/>
</dbReference>
<name>A0A1Y2F895_9FUNG</name>
<dbReference type="AlphaFoldDB" id="A0A1Y2F895"/>
<dbReference type="GO" id="GO:0017111">
    <property type="term" value="F:ribonucleoside triphosphate phosphatase activity"/>
    <property type="evidence" value="ECO:0007669"/>
    <property type="project" value="TreeGrafter"/>
</dbReference>
<keyword evidence="2" id="KW-1185">Reference proteome</keyword>
<dbReference type="GO" id="GO:0009141">
    <property type="term" value="P:nucleoside triphosphate metabolic process"/>
    <property type="evidence" value="ECO:0007669"/>
    <property type="project" value="TreeGrafter"/>
</dbReference>
<dbReference type="EMBL" id="MCOG01000013">
    <property type="protein sequence ID" value="ORY80089.1"/>
    <property type="molecule type" value="Genomic_DNA"/>
</dbReference>
<dbReference type="Pfam" id="PF01663">
    <property type="entry name" value="Phosphodiest"/>
    <property type="match status" value="1"/>
</dbReference>
<dbReference type="Gene3D" id="3.40.720.10">
    <property type="entry name" value="Alkaline Phosphatase, subunit A"/>
    <property type="match status" value="1"/>
</dbReference>
<dbReference type="SUPFAM" id="SSF53649">
    <property type="entry name" value="Alkaline phosphatase-like"/>
    <property type="match status" value="1"/>
</dbReference>
<dbReference type="Gene3D" id="3.30.1360.180">
    <property type="match status" value="1"/>
</dbReference>
<dbReference type="Proteomes" id="UP000193920">
    <property type="component" value="Unassembled WGS sequence"/>
</dbReference>
<dbReference type="CDD" id="cd16018">
    <property type="entry name" value="Enpp"/>
    <property type="match status" value="1"/>
</dbReference>
<dbReference type="STRING" id="1754190.A0A1Y2F895"/>
<sequence>MICRFSNPIRSNKKHHHESEGNTLIIVSIDGFRNDYLERMEYTQTLNFLSLRGNKAEFMKPSFPSTTFPNHYTLVTGLYPESHGIVANTFYDKNLNQTFNIRDKDLIKLPEWWGGSPIWVEAEKNNIKSAVCMWLGSNVEINGYLPSYVVEFNITTTLDEKLKMVSKWLKLPKNEKPKLILIYLPEVDKAAHKYGVNSDEVNFNLQLVDQFIGKLYKKINKKKYHKNTNLIVVSDHGMTDLKQDSKIYIEDIFDENDNVEVLSYIPHLTIKENDNINIEYLYDKMLNASVKNGHWMPYKREETLEKYHYKNNNRISPILGIAEDGYTFTYRNRNRTLPVAMHGYDNDDDNMKALFLGVGPVFSKFPGQVIPSFENVEVFNLVTQILNITETAPPNNGTVETMEMFKYYLNI</sequence>